<feature type="compositionally biased region" description="Low complexity" evidence="8">
    <location>
        <begin position="72"/>
        <end position="81"/>
    </location>
</feature>
<keyword evidence="5" id="KW-0547">Nucleotide-binding</keyword>
<dbReference type="PROSITE" id="PS00902">
    <property type="entry name" value="GLUTAMATE_5_KINASE"/>
    <property type="match status" value="1"/>
</dbReference>
<proteinExistence type="inferred from homology"/>
<evidence type="ECO:0000259" key="10">
    <source>
        <dbReference type="SMART" id="SM00359"/>
    </source>
</evidence>
<dbReference type="InterPro" id="IPR015947">
    <property type="entry name" value="PUA-like_sf"/>
</dbReference>
<accession>A0A9P8CWB0</accession>
<dbReference type="SUPFAM" id="SSF88697">
    <property type="entry name" value="PUA domain-like"/>
    <property type="match status" value="1"/>
</dbReference>
<dbReference type="InterPro" id="IPR001048">
    <property type="entry name" value="Asp/Glu/Uridylate_kinase"/>
</dbReference>
<dbReference type="PROSITE" id="PS50890">
    <property type="entry name" value="PUA"/>
    <property type="match status" value="1"/>
</dbReference>
<dbReference type="PANTHER" id="PTHR43654">
    <property type="entry name" value="GLUTAMATE 5-KINASE"/>
    <property type="match status" value="1"/>
</dbReference>
<dbReference type="InterPro" id="IPR036974">
    <property type="entry name" value="PUA_sf"/>
</dbReference>
<dbReference type="GO" id="GO:0005524">
    <property type="term" value="F:ATP binding"/>
    <property type="evidence" value="ECO:0007669"/>
    <property type="project" value="UniProtKB-KW"/>
</dbReference>
<dbReference type="CDD" id="cd04242">
    <property type="entry name" value="AAK_G5K_ProB"/>
    <property type="match status" value="1"/>
</dbReference>
<dbReference type="PRINTS" id="PR00474">
    <property type="entry name" value="GLU5KINASE"/>
</dbReference>
<dbReference type="FunFam" id="3.40.1160.10:FF:000018">
    <property type="entry name" value="Glutamate 5-kinase"/>
    <property type="match status" value="1"/>
</dbReference>
<protein>
    <recommendedName>
        <fullName evidence="10">PUA domain-containing protein</fullName>
    </recommendedName>
</protein>
<feature type="domain" description="PUA" evidence="10">
    <location>
        <begin position="422"/>
        <end position="532"/>
    </location>
</feature>
<dbReference type="InterPro" id="IPR036393">
    <property type="entry name" value="AceGlu_kinase-like_sf"/>
</dbReference>
<feature type="signal peptide" evidence="9">
    <location>
        <begin position="1"/>
        <end position="23"/>
    </location>
</feature>
<evidence type="ECO:0000256" key="3">
    <source>
        <dbReference type="ARBA" id="ARBA00022650"/>
    </source>
</evidence>
<dbReference type="GO" id="GO:0003723">
    <property type="term" value="F:RNA binding"/>
    <property type="evidence" value="ECO:0007669"/>
    <property type="project" value="InterPro"/>
</dbReference>
<dbReference type="SMART" id="SM00359">
    <property type="entry name" value="PUA"/>
    <property type="match status" value="1"/>
</dbReference>
<dbReference type="PANTHER" id="PTHR43654:SF3">
    <property type="entry name" value="GLUTAMATE 5-KINASE"/>
    <property type="match status" value="1"/>
</dbReference>
<dbReference type="Pfam" id="PF00696">
    <property type="entry name" value="AA_kinase"/>
    <property type="match status" value="1"/>
</dbReference>
<evidence type="ECO:0000256" key="4">
    <source>
        <dbReference type="ARBA" id="ARBA00022679"/>
    </source>
</evidence>
<organism evidence="11 12">
    <name type="scientific">Mortierella alpina</name>
    <name type="common">Oleaginous fungus</name>
    <name type="synonym">Mortierella renispora</name>
    <dbReference type="NCBI Taxonomy" id="64518"/>
    <lineage>
        <taxon>Eukaryota</taxon>
        <taxon>Fungi</taxon>
        <taxon>Fungi incertae sedis</taxon>
        <taxon>Mucoromycota</taxon>
        <taxon>Mortierellomycotina</taxon>
        <taxon>Mortierellomycetes</taxon>
        <taxon>Mortierellales</taxon>
        <taxon>Mortierellaceae</taxon>
        <taxon>Mortierella</taxon>
    </lineage>
</organism>
<evidence type="ECO:0000256" key="9">
    <source>
        <dbReference type="SAM" id="SignalP"/>
    </source>
</evidence>
<dbReference type="AlphaFoldDB" id="A0A9P8CWB0"/>
<dbReference type="GO" id="GO:0005829">
    <property type="term" value="C:cytosol"/>
    <property type="evidence" value="ECO:0007669"/>
    <property type="project" value="TreeGrafter"/>
</dbReference>
<feature type="region of interest" description="Disordered" evidence="8">
    <location>
        <begin position="356"/>
        <end position="375"/>
    </location>
</feature>
<dbReference type="GO" id="GO:1901607">
    <property type="term" value="P:alpha-amino acid biosynthetic process"/>
    <property type="evidence" value="ECO:0007669"/>
    <property type="project" value="UniProtKB-ARBA"/>
</dbReference>
<keyword evidence="2" id="KW-0028">Amino-acid biosynthesis</keyword>
<dbReference type="HAMAP" id="MF_00456">
    <property type="entry name" value="ProB"/>
    <property type="match status" value="1"/>
</dbReference>
<dbReference type="Pfam" id="PF01472">
    <property type="entry name" value="PUA"/>
    <property type="match status" value="1"/>
</dbReference>
<keyword evidence="7" id="KW-0067">ATP-binding</keyword>
<dbReference type="Gene3D" id="3.40.1160.10">
    <property type="entry name" value="Acetylglutamate kinase-like"/>
    <property type="match status" value="2"/>
</dbReference>
<keyword evidence="9" id="KW-0732">Signal</keyword>
<feature type="region of interest" description="Disordered" evidence="8">
    <location>
        <begin position="72"/>
        <end position="100"/>
    </location>
</feature>
<dbReference type="InterPro" id="IPR001057">
    <property type="entry name" value="Glu/AcGlu_kinase"/>
</dbReference>
<dbReference type="EMBL" id="JAIFTL010000255">
    <property type="protein sequence ID" value="KAG9320814.1"/>
    <property type="molecule type" value="Genomic_DNA"/>
</dbReference>
<evidence type="ECO:0000256" key="7">
    <source>
        <dbReference type="ARBA" id="ARBA00022840"/>
    </source>
</evidence>
<dbReference type="InterPro" id="IPR005715">
    <property type="entry name" value="Glu_5kinase/COase_Synthase"/>
</dbReference>
<dbReference type="Proteomes" id="UP000717515">
    <property type="component" value="Unassembled WGS sequence"/>
</dbReference>
<dbReference type="SUPFAM" id="SSF53633">
    <property type="entry name" value="Carbamate kinase-like"/>
    <property type="match status" value="1"/>
</dbReference>
<dbReference type="Gene3D" id="2.30.130.10">
    <property type="entry name" value="PUA domain"/>
    <property type="match status" value="1"/>
</dbReference>
<evidence type="ECO:0000313" key="12">
    <source>
        <dbReference type="Proteomes" id="UP000717515"/>
    </source>
</evidence>
<dbReference type="InterPro" id="IPR019797">
    <property type="entry name" value="Glutamate_5-kinase_CS"/>
</dbReference>
<comment type="caution">
    <text evidence="11">The sequence shown here is derived from an EMBL/GenBank/DDBJ whole genome shotgun (WGS) entry which is preliminary data.</text>
</comment>
<keyword evidence="3" id="KW-0641">Proline biosynthesis</keyword>
<gene>
    <name evidence="11" type="ORF">KVV02_004279</name>
</gene>
<evidence type="ECO:0000256" key="1">
    <source>
        <dbReference type="ARBA" id="ARBA00022490"/>
    </source>
</evidence>
<feature type="compositionally biased region" description="Low complexity" evidence="8">
    <location>
        <begin position="365"/>
        <end position="375"/>
    </location>
</feature>
<dbReference type="CDD" id="cd21157">
    <property type="entry name" value="PUA_G5K"/>
    <property type="match status" value="1"/>
</dbReference>
<evidence type="ECO:0000256" key="2">
    <source>
        <dbReference type="ARBA" id="ARBA00022605"/>
    </source>
</evidence>
<keyword evidence="1" id="KW-0963">Cytoplasm</keyword>
<evidence type="ECO:0000256" key="5">
    <source>
        <dbReference type="ARBA" id="ARBA00022741"/>
    </source>
</evidence>
<dbReference type="InterPro" id="IPR041739">
    <property type="entry name" value="G5K_ProB"/>
</dbReference>
<reference evidence="11" key="1">
    <citation type="submission" date="2021-07" db="EMBL/GenBank/DDBJ databases">
        <title>Draft genome of Mortierella alpina, strain LL118, isolated from an aspen leaf litter sample.</title>
        <authorList>
            <person name="Yang S."/>
            <person name="Vinatzer B.A."/>
        </authorList>
    </citation>
    <scope>NUCLEOTIDE SEQUENCE</scope>
    <source>
        <strain evidence="11">LL118</strain>
    </source>
</reference>
<evidence type="ECO:0000256" key="6">
    <source>
        <dbReference type="ARBA" id="ARBA00022777"/>
    </source>
</evidence>
<dbReference type="NCBIfam" id="TIGR01027">
    <property type="entry name" value="proB"/>
    <property type="match status" value="1"/>
</dbReference>
<name>A0A9P8CWB0_MORAP</name>
<sequence>MDLHRTHIFCFAHSFLFDSFCLCSLLSHSIRRFAFLTCLHSPIDATSLPSSTQSAAFRPFIAACIRTMAAPPSSSASSSSAKQLHDKQPHPKPLQARKAKASGEGALTIVIKLGTSSICDEVTHFPLLSTLSLIIETILKLKHQGHRVVLVTSGAIGVGLRRLNLASKPKDLAKVQAIAAVGQGRLMSLYDDLFSQFNQPIAQILLTKNDLADRTQYLNACNTIDALLEMDVVPIVNENDTISVSEIRFGDNDTLSAITAGMIHADYLFLMTDVDCLYTDNPRTNPDAQPVLVVDDIAALKEKVSVASAGSSLGTGGMVTKLIAAELATAAGVTTVITRGSTPQRIFQIISQPIQHTGSVSPKNESAGNESSTANASSAAAATALSLGADPSALPLHTRFLAKDNPMVDRKWWILHGLHAAGTLYIDRGAYKAITNASQKSSLFAAGIVGCKGTFVAQQSVRVVYRPTDALKKDGQAAGQDEQIHTDTDEQGEIEVGKGLVNYASHEILRIMGCHSRQIIEKLGYADAECVIHRENLTRTKLTKP</sequence>
<keyword evidence="6" id="KW-0418">Kinase</keyword>
<keyword evidence="4" id="KW-0808">Transferase</keyword>
<dbReference type="GO" id="GO:0004349">
    <property type="term" value="F:glutamate 5-kinase activity"/>
    <property type="evidence" value="ECO:0007669"/>
    <property type="project" value="InterPro"/>
</dbReference>
<evidence type="ECO:0000256" key="8">
    <source>
        <dbReference type="SAM" id="MobiDB-lite"/>
    </source>
</evidence>
<feature type="chain" id="PRO_5040464481" description="PUA domain-containing protein" evidence="9">
    <location>
        <begin position="24"/>
        <end position="545"/>
    </location>
</feature>
<dbReference type="InterPro" id="IPR002478">
    <property type="entry name" value="PUA"/>
</dbReference>
<evidence type="ECO:0000313" key="11">
    <source>
        <dbReference type="EMBL" id="KAG9320814.1"/>
    </source>
</evidence>